<proteinExistence type="predicted"/>
<feature type="domain" description="Helix-turn-helix" evidence="1">
    <location>
        <begin position="29"/>
        <end position="77"/>
    </location>
</feature>
<organism evidence="2 3">
    <name type="scientific">Alsobacter ponti</name>
    <dbReference type="NCBI Taxonomy" id="2962936"/>
    <lineage>
        <taxon>Bacteria</taxon>
        <taxon>Pseudomonadati</taxon>
        <taxon>Pseudomonadota</taxon>
        <taxon>Alphaproteobacteria</taxon>
        <taxon>Hyphomicrobiales</taxon>
        <taxon>Alsobacteraceae</taxon>
        <taxon>Alsobacter</taxon>
    </lineage>
</organism>
<gene>
    <name evidence="2" type="ORF">NK718_15480</name>
</gene>
<dbReference type="NCBIfam" id="TIGR01764">
    <property type="entry name" value="excise"/>
    <property type="match status" value="1"/>
</dbReference>
<sequence>MAISIPTLPTLRNAKAAERPRAEAPEVQFLTIRQVAQQLQVCTKTARRIISDKDIPILRVGRQIRIRSDHLSLFVSKQW</sequence>
<comment type="caution">
    <text evidence="2">The sequence shown here is derived from an EMBL/GenBank/DDBJ whole genome shotgun (WGS) entry which is preliminary data.</text>
</comment>
<evidence type="ECO:0000313" key="3">
    <source>
        <dbReference type="Proteomes" id="UP001205890"/>
    </source>
</evidence>
<reference evidence="2 3" key="1">
    <citation type="submission" date="2022-07" db="EMBL/GenBank/DDBJ databases">
        <authorList>
            <person name="Li W.-J."/>
            <person name="Deng Q.-Q."/>
        </authorList>
    </citation>
    <scope>NUCLEOTIDE SEQUENCE [LARGE SCALE GENOMIC DNA]</scope>
    <source>
        <strain evidence="2 3">SYSU M60028</strain>
    </source>
</reference>
<dbReference type="RefSeq" id="WP_254744074.1">
    <property type="nucleotide sequence ID" value="NZ_JANCLU010000015.1"/>
</dbReference>
<dbReference type="InterPro" id="IPR010093">
    <property type="entry name" value="SinI_DNA-bd"/>
</dbReference>
<evidence type="ECO:0000313" key="2">
    <source>
        <dbReference type="EMBL" id="MCP8939927.1"/>
    </source>
</evidence>
<dbReference type="Proteomes" id="UP001205890">
    <property type="component" value="Unassembled WGS sequence"/>
</dbReference>
<name>A0ABT1LEK0_9HYPH</name>
<keyword evidence="3" id="KW-1185">Reference proteome</keyword>
<evidence type="ECO:0000259" key="1">
    <source>
        <dbReference type="Pfam" id="PF12728"/>
    </source>
</evidence>
<dbReference type="Pfam" id="PF12728">
    <property type="entry name" value="HTH_17"/>
    <property type="match status" value="1"/>
</dbReference>
<dbReference type="InterPro" id="IPR041657">
    <property type="entry name" value="HTH_17"/>
</dbReference>
<dbReference type="EMBL" id="JANCLU010000015">
    <property type="protein sequence ID" value="MCP8939927.1"/>
    <property type="molecule type" value="Genomic_DNA"/>
</dbReference>
<protein>
    <submittedName>
        <fullName evidence="2">Helix-turn-helix domain-containing protein</fullName>
    </submittedName>
</protein>
<accession>A0ABT1LEK0</accession>